<dbReference type="Gene3D" id="3.20.20.150">
    <property type="entry name" value="Divalent-metal-dependent TIM barrel enzymes"/>
    <property type="match status" value="1"/>
</dbReference>
<proteinExistence type="predicted"/>
<keyword evidence="2" id="KW-0413">Isomerase</keyword>
<dbReference type="Proteomes" id="UP000238196">
    <property type="component" value="Unassembled WGS sequence"/>
</dbReference>
<dbReference type="OrthoDB" id="9798407at2"/>
<dbReference type="GO" id="GO:0016853">
    <property type="term" value="F:isomerase activity"/>
    <property type="evidence" value="ECO:0007669"/>
    <property type="project" value="UniProtKB-KW"/>
</dbReference>
<dbReference type="InterPro" id="IPR013022">
    <property type="entry name" value="Xyl_isomerase-like_TIM-brl"/>
</dbReference>
<evidence type="ECO:0000313" key="2">
    <source>
        <dbReference type="EMBL" id="PPC78712.1"/>
    </source>
</evidence>
<evidence type="ECO:0000313" key="3">
    <source>
        <dbReference type="Proteomes" id="UP000238196"/>
    </source>
</evidence>
<dbReference type="Pfam" id="PF01261">
    <property type="entry name" value="AP_endonuc_2"/>
    <property type="match status" value="1"/>
</dbReference>
<dbReference type="InterPro" id="IPR036237">
    <property type="entry name" value="Xyl_isomerase-like_sf"/>
</dbReference>
<name>A0A2S5KVN7_9PROT</name>
<dbReference type="AlphaFoldDB" id="A0A2S5KVN7"/>
<feature type="domain" description="Xylose isomerase-like TIM barrel" evidence="1">
    <location>
        <begin position="21"/>
        <end position="240"/>
    </location>
</feature>
<dbReference type="InterPro" id="IPR050312">
    <property type="entry name" value="IolE/XylAMocC-like"/>
</dbReference>
<dbReference type="SUPFAM" id="SSF51658">
    <property type="entry name" value="Xylose isomerase-like"/>
    <property type="match status" value="1"/>
</dbReference>
<reference evidence="2 3" key="1">
    <citation type="submission" date="2018-02" db="EMBL/GenBank/DDBJ databases">
        <title>novel marine gammaproteobacteria from coastal saline agro ecosystem.</title>
        <authorList>
            <person name="Krishnan R."/>
            <person name="Ramesh Kumar N."/>
        </authorList>
    </citation>
    <scope>NUCLEOTIDE SEQUENCE [LARGE SCALE GENOMIC DNA]</scope>
    <source>
        <strain evidence="2 3">228</strain>
    </source>
</reference>
<accession>A0A2S5KVN7</accession>
<organism evidence="2 3">
    <name type="scientific">Proteobacteria bacterium 228</name>
    <dbReference type="NCBI Taxonomy" id="2083153"/>
    <lineage>
        <taxon>Bacteria</taxon>
        <taxon>Pseudomonadati</taxon>
        <taxon>Pseudomonadota</taxon>
    </lineage>
</organism>
<dbReference type="EMBL" id="PRLP01000012">
    <property type="protein sequence ID" value="PPC78712.1"/>
    <property type="molecule type" value="Genomic_DNA"/>
</dbReference>
<comment type="caution">
    <text evidence="2">The sequence shown here is derived from an EMBL/GenBank/DDBJ whole genome shotgun (WGS) entry which is preliminary data.</text>
</comment>
<evidence type="ECO:0000259" key="1">
    <source>
        <dbReference type="Pfam" id="PF01261"/>
    </source>
</evidence>
<protein>
    <submittedName>
        <fullName evidence="2">Xylose isomerase</fullName>
    </submittedName>
</protein>
<dbReference type="PANTHER" id="PTHR12110">
    <property type="entry name" value="HYDROXYPYRUVATE ISOMERASE"/>
    <property type="match status" value="1"/>
</dbReference>
<dbReference type="PANTHER" id="PTHR12110:SF41">
    <property type="entry name" value="INOSOSE DEHYDRATASE"/>
    <property type="match status" value="1"/>
</dbReference>
<sequence>MADWSFQLYSARNFPPLAQTLQLLAKTGYSQVEGYGGLYPQLEELQQALQASGLTMPTGHFGWDMLKNHFADAVHIARTLGMHTVICPYLLPDARPADSEGWLAFAAELEQVAQQLKQEGFGFAWHNHDFELKALPDGGIPMALLLEGAPGMQWEVDVAWVVRGGANPLHWISEYGARICAAHLKDIAAVGECRDEDGWADLGHGVMDWSTIWRALQATPARVFVMEHDNPSDLARFAARSLSTAHAL</sequence>
<gene>
    <name evidence="2" type="ORF">C4K68_04190</name>
</gene>